<dbReference type="CDD" id="cd00156">
    <property type="entry name" value="REC"/>
    <property type="match status" value="1"/>
</dbReference>
<evidence type="ECO:0000313" key="4">
    <source>
        <dbReference type="EMBL" id="MBB4017790.1"/>
    </source>
</evidence>
<dbReference type="EMBL" id="JACIEN010000003">
    <property type="protein sequence ID" value="MBB4017790.1"/>
    <property type="molecule type" value="Genomic_DNA"/>
</dbReference>
<feature type="transmembrane region" description="Helical" evidence="2">
    <location>
        <begin position="20"/>
        <end position="40"/>
    </location>
</feature>
<dbReference type="SUPFAM" id="SSF52172">
    <property type="entry name" value="CheY-like"/>
    <property type="match status" value="1"/>
</dbReference>
<name>A0A840BXT1_9HYPH</name>
<comment type="caution">
    <text evidence="4">The sequence shown here is derived from an EMBL/GenBank/DDBJ whole genome shotgun (WGS) entry which is preliminary data.</text>
</comment>
<evidence type="ECO:0000256" key="1">
    <source>
        <dbReference type="PROSITE-ProRule" id="PRU00169"/>
    </source>
</evidence>
<keyword evidence="2" id="KW-0812">Transmembrane</keyword>
<evidence type="ECO:0000259" key="3">
    <source>
        <dbReference type="PROSITE" id="PS50110"/>
    </source>
</evidence>
<dbReference type="PROSITE" id="PS50110">
    <property type="entry name" value="RESPONSE_REGULATORY"/>
    <property type="match status" value="1"/>
</dbReference>
<evidence type="ECO:0000256" key="2">
    <source>
        <dbReference type="SAM" id="Phobius"/>
    </source>
</evidence>
<feature type="domain" description="Response regulatory" evidence="3">
    <location>
        <begin position="142"/>
        <end position="255"/>
    </location>
</feature>
<proteinExistence type="predicted"/>
<feature type="transmembrane region" description="Helical" evidence="2">
    <location>
        <begin position="52"/>
        <end position="71"/>
    </location>
</feature>
<dbReference type="RefSeq" id="WP_183316984.1">
    <property type="nucleotide sequence ID" value="NZ_JACIEN010000003.1"/>
</dbReference>
<reference evidence="4 5" key="1">
    <citation type="submission" date="2020-08" db="EMBL/GenBank/DDBJ databases">
        <title>Genomic Encyclopedia of Type Strains, Phase IV (KMG-IV): sequencing the most valuable type-strain genomes for metagenomic binning, comparative biology and taxonomic classification.</title>
        <authorList>
            <person name="Goeker M."/>
        </authorList>
    </citation>
    <scope>NUCLEOTIDE SEQUENCE [LARGE SCALE GENOMIC DNA]</scope>
    <source>
        <strain evidence="4 5">DSM 103737</strain>
    </source>
</reference>
<dbReference type="Proteomes" id="UP000577362">
    <property type="component" value="Unassembled WGS sequence"/>
</dbReference>
<keyword evidence="2" id="KW-1133">Transmembrane helix</keyword>
<organism evidence="4 5">
    <name type="scientific">Chelatococcus caeni</name>
    <dbReference type="NCBI Taxonomy" id="1348468"/>
    <lineage>
        <taxon>Bacteria</taxon>
        <taxon>Pseudomonadati</taxon>
        <taxon>Pseudomonadota</taxon>
        <taxon>Alphaproteobacteria</taxon>
        <taxon>Hyphomicrobiales</taxon>
        <taxon>Chelatococcaceae</taxon>
        <taxon>Chelatococcus</taxon>
    </lineage>
</organism>
<sequence>MIHQQVRVFGQAATGLARNPLGIIALFIVLVYGFACLVTVLSGSFSERERIILVYFLVLFPVIVLGVFGWLVSGHSGKLFAPSDFKNEDNYVKMQLSAVASLAIAASKKDIPFSRKEVEGIVDIVHSSAPSEDLGEDTWRNHVLWVDDRQENNVFERQAFEAYGIRFTLVESTSEALSKLKIQRFAAVISDMGRREGPREGYKLLDELRSNGNKIPLFFYASSRAPEHIQETLNHGGQGCTNDAQELFQMVTRAVISTRR</sequence>
<protein>
    <submittedName>
        <fullName evidence="4">CheY-like chemotaxis protein</fullName>
    </submittedName>
</protein>
<keyword evidence="1" id="KW-0597">Phosphoprotein</keyword>
<evidence type="ECO:0000313" key="5">
    <source>
        <dbReference type="Proteomes" id="UP000577362"/>
    </source>
</evidence>
<keyword evidence="2" id="KW-0472">Membrane</keyword>
<dbReference type="InterPro" id="IPR001789">
    <property type="entry name" value="Sig_transdc_resp-reg_receiver"/>
</dbReference>
<gene>
    <name evidence="4" type="ORF">GGR16_002824</name>
</gene>
<dbReference type="AlphaFoldDB" id="A0A840BXT1"/>
<keyword evidence="5" id="KW-1185">Reference proteome</keyword>
<dbReference type="GO" id="GO:0000160">
    <property type="term" value="P:phosphorelay signal transduction system"/>
    <property type="evidence" value="ECO:0007669"/>
    <property type="project" value="InterPro"/>
</dbReference>
<dbReference type="InterPro" id="IPR011006">
    <property type="entry name" value="CheY-like_superfamily"/>
</dbReference>
<feature type="modified residue" description="4-aspartylphosphate" evidence="1">
    <location>
        <position position="191"/>
    </location>
</feature>
<accession>A0A840BXT1</accession>
<dbReference type="Gene3D" id="3.40.50.2300">
    <property type="match status" value="1"/>
</dbReference>